<protein>
    <submittedName>
        <fullName evidence="2">Uncharacterized protein</fullName>
    </submittedName>
</protein>
<organism evidence="2 3">
    <name type="scientific">Streptacidiphilus monticola</name>
    <dbReference type="NCBI Taxonomy" id="2161674"/>
    <lineage>
        <taxon>Bacteria</taxon>
        <taxon>Bacillati</taxon>
        <taxon>Actinomycetota</taxon>
        <taxon>Actinomycetes</taxon>
        <taxon>Kitasatosporales</taxon>
        <taxon>Streptomycetaceae</taxon>
        <taxon>Streptacidiphilus</taxon>
    </lineage>
</organism>
<evidence type="ECO:0000313" key="2">
    <source>
        <dbReference type="EMBL" id="MFC5909099.1"/>
    </source>
</evidence>
<keyword evidence="3" id="KW-1185">Reference proteome</keyword>
<evidence type="ECO:0000313" key="3">
    <source>
        <dbReference type="Proteomes" id="UP001596174"/>
    </source>
</evidence>
<dbReference type="EMBL" id="JBHSQJ010000072">
    <property type="protein sequence ID" value="MFC5909099.1"/>
    <property type="molecule type" value="Genomic_DNA"/>
</dbReference>
<gene>
    <name evidence="2" type="ORF">ACFP3V_17990</name>
</gene>
<dbReference type="Proteomes" id="UP001596174">
    <property type="component" value="Unassembled WGS sequence"/>
</dbReference>
<sequence>MPANSAEKTVLPMFAPSTPSHSPLVPAGPSPLSLAERRARRRRSRGTPAAPVVSADVLVGLIRRVSVSG</sequence>
<comment type="caution">
    <text evidence="2">The sequence shown here is derived from an EMBL/GenBank/DDBJ whole genome shotgun (WGS) entry which is preliminary data.</text>
</comment>
<proteinExistence type="predicted"/>
<reference evidence="3" key="1">
    <citation type="journal article" date="2019" name="Int. J. Syst. Evol. Microbiol.">
        <title>The Global Catalogue of Microorganisms (GCM) 10K type strain sequencing project: providing services to taxonomists for standard genome sequencing and annotation.</title>
        <authorList>
            <consortium name="The Broad Institute Genomics Platform"/>
            <consortium name="The Broad Institute Genome Sequencing Center for Infectious Disease"/>
            <person name="Wu L."/>
            <person name="Ma J."/>
        </authorList>
    </citation>
    <scope>NUCLEOTIDE SEQUENCE [LARGE SCALE GENOMIC DNA]</scope>
    <source>
        <strain evidence="3">JCM 4816</strain>
    </source>
</reference>
<evidence type="ECO:0000256" key="1">
    <source>
        <dbReference type="SAM" id="MobiDB-lite"/>
    </source>
</evidence>
<dbReference type="RefSeq" id="WP_380584586.1">
    <property type="nucleotide sequence ID" value="NZ_JBHSQJ010000072.1"/>
</dbReference>
<feature type="region of interest" description="Disordered" evidence="1">
    <location>
        <begin position="1"/>
        <end position="49"/>
    </location>
</feature>
<name>A0ABW1G3B1_9ACTN</name>
<accession>A0ABW1G3B1</accession>